<dbReference type="EMBL" id="LAZR01037751">
    <property type="protein sequence ID" value="KKL21383.1"/>
    <property type="molecule type" value="Genomic_DNA"/>
</dbReference>
<comment type="caution">
    <text evidence="1">The sequence shown here is derived from an EMBL/GenBank/DDBJ whole genome shotgun (WGS) entry which is preliminary data.</text>
</comment>
<name>A0A0F9EBE4_9ZZZZ</name>
<evidence type="ECO:0000313" key="2">
    <source>
        <dbReference type="EMBL" id="KKM26706.1"/>
    </source>
</evidence>
<reference evidence="1" key="1">
    <citation type="journal article" date="2015" name="Nature">
        <title>Complex archaea that bridge the gap between prokaryotes and eukaryotes.</title>
        <authorList>
            <person name="Spang A."/>
            <person name="Saw J.H."/>
            <person name="Jorgensen S.L."/>
            <person name="Zaremba-Niedzwiedzka K."/>
            <person name="Martijn J."/>
            <person name="Lind A.E."/>
            <person name="van Eijk R."/>
            <person name="Schleper C."/>
            <person name="Guy L."/>
            <person name="Ettema T.J."/>
        </authorList>
    </citation>
    <scope>NUCLEOTIDE SEQUENCE</scope>
</reference>
<protein>
    <submittedName>
        <fullName evidence="1">Uncharacterized protein</fullName>
    </submittedName>
</protein>
<gene>
    <name evidence="2" type="ORF">LCGC14_1582100</name>
    <name evidence="1" type="ORF">LCGC14_2445980</name>
</gene>
<feature type="non-terminal residue" evidence="1">
    <location>
        <position position="1"/>
    </location>
</feature>
<proteinExistence type="predicted"/>
<sequence>VKDFKSSYTNKNLSEVSQFREFKNQLDRIFGTDTQTVEQKLKGIFPQSVKKKQK</sequence>
<dbReference type="EMBL" id="LAZR01012464">
    <property type="protein sequence ID" value="KKM26706.1"/>
    <property type="molecule type" value="Genomic_DNA"/>
</dbReference>
<evidence type="ECO:0000313" key="1">
    <source>
        <dbReference type="EMBL" id="KKL21383.1"/>
    </source>
</evidence>
<dbReference type="AlphaFoldDB" id="A0A0F9EBE4"/>
<accession>A0A0F9EBE4</accession>
<organism evidence="1">
    <name type="scientific">marine sediment metagenome</name>
    <dbReference type="NCBI Taxonomy" id="412755"/>
    <lineage>
        <taxon>unclassified sequences</taxon>
        <taxon>metagenomes</taxon>
        <taxon>ecological metagenomes</taxon>
    </lineage>
</organism>